<keyword evidence="5 7" id="KW-0547">Nucleotide-binding</keyword>
<evidence type="ECO:0000313" key="9">
    <source>
        <dbReference type="EMBL" id="MYC95947.1"/>
    </source>
</evidence>
<evidence type="ECO:0000256" key="4">
    <source>
        <dbReference type="ARBA" id="ARBA00022723"/>
    </source>
</evidence>
<dbReference type="NCBIfam" id="NF001490">
    <property type="entry name" value="PRK00346.1-4"/>
    <property type="match status" value="1"/>
</dbReference>
<organism evidence="9">
    <name type="scientific">Caldilineaceae bacterium SB0661_bin_32</name>
    <dbReference type="NCBI Taxonomy" id="2605255"/>
    <lineage>
        <taxon>Bacteria</taxon>
        <taxon>Bacillati</taxon>
        <taxon>Chloroflexota</taxon>
        <taxon>Caldilineae</taxon>
        <taxon>Caldilineales</taxon>
        <taxon>Caldilineaceae</taxon>
    </lineage>
</organism>
<comment type="similarity">
    <text evidence="2 7">Belongs to the SurE nucleotidase family.</text>
</comment>
<evidence type="ECO:0000256" key="3">
    <source>
        <dbReference type="ARBA" id="ARBA00022490"/>
    </source>
</evidence>
<protein>
    <recommendedName>
        <fullName evidence="7">5'-nucleotidase SurE</fullName>
        <ecNumber evidence="7">3.1.3.5</ecNumber>
    </recommendedName>
    <alternativeName>
        <fullName evidence="7">Nucleoside 5'-monophosphate phosphohydrolase</fullName>
    </alternativeName>
</protein>
<dbReference type="PANTHER" id="PTHR30457">
    <property type="entry name" value="5'-NUCLEOTIDASE SURE"/>
    <property type="match status" value="1"/>
</dbReference>
<dbReference type="HAMAP" id="MF_00060">
    <property type="entry name" value="SurE"/>
    <property type="match status" value="1"/>
</dbReference>
<comment type="cofactor">
    <cofactor evidence="7">
        <name>a divalent metal cation</name>
        <dbReference type="ChEBI" id="CHEBI:60240"/>
    </cofactor>
    <text evidence="7">Binds 1 divalent metal cation per subunit.</text>
</comment>
<keyword evidence="6 7" id="KW-0378">Hydrolase</keyword>
<dbReference type="InterPro" id="IPR030048">
    <property type="entry name" value="SurE"/>
</dbReference>
<comment type="function">
    <text evidence="7">Nucleotidase that shows phosphatase activity on nucleoside 5'-monophosphates.</text>
</comment>
<dbReference type="AlphaFoldDB" id="A0A6B1DA93"/>
<dbReference type="EC" id="3.1.3.5" evidence="7"/>
<reference evidence="9" key="1">
    <citation type="submission" date="2019-09" db="EMBL/GenBank/DDBJ databases">
        <title>Characterisation of the sponge microbiome using genome-centric metagenomics.</title>
        <authorList>
            <person name="Engelberts J.P."/>
            <person name="Robbins S.J."/>
            <person name="De Goeij J.M."/>
            <person name="Aranda M."/>
            <person name="Bell S.C."/>
            <person name="Webster N.S."/>
        </authorList>
    </citation>
    <scope>NUCLEOTIDE SEQUENCE</scope>
    <source>
        <strain evidence="9">SB0661_bin_32</strain>
    </source>
</reference>
<comment type="caution">
    <text evidence="9">The sequence shown here is derived from an EMBL/GenBank/DDBJ whole genome shotgun (WGS) entry which is preliminary data.</text>
</comment>
<dbReference type="GO" id="GO:0008254">
    <property type="term" value="F:3'-nucleotidase activity"/>
    <property type="evidence" value="ECO:0007669"/>
    <property type="project" value="TreeGrafter"/>
</dbReference>
<evidence type="ECO:0000259" key="8">
    <source>
        <dbReference type="Pfam" id="PF01975"/>
    </source>
</evidence>
<gene>
    <name evidence="7 9" type="primary">surE</name>
    <name evidence="9" type="ORF">F4X14_13385</name>
</gene>
<dbReference type="Pfam" id="PF01975">
    <property type="entry name" value="SurE"/>
    <property type="match status" value="1"/>
</dbReference>
<feature type="binding site" evidence="7">
    <location>
        <position position="10"/>
    </location>
    <ligand>
        <name>a divalent metal cation</name>
        <dbReference type="ChEBI" id="CHEBI:60240"/>
    </ligand>
</feature>
<evidence type="ECO:0000256" key="7">
    <source>
        <dbReference type="HAMAP-Rule" id="MF_00060"/>
    </source>
</evidence>
<dbReference type="GO" id="GO:0000166">
    <property type="term" value="F:nucleotide binding"/>
    <property type="evidence" value="ECO:0007669"/>
    <property type="project" value="UniProtKB-KW"/>
</dbReference>
<dbReference type="GO" id="GO:0004309">
    <property type="term" value="F:exopolyphosphatase activity"/>
    <property type="evidence" value="ECO:0007669"/>
    <property type="project" value="TreeGrafter"/>
</dbReference>
<feature type="domain" description="Survival protein SurE-like phosphatase/nucleotidase" evidence="8">
    <location>
        <begin position="4"/>
        <end position="209"/>
    </location>
</feature>
<sequence length="276" mass="29144">MPNILVTNDDGVHADSICVLAAALDDLGSVTVVAPERNWSASGHPKTLHKPLRLAPISWPDGRRVYACSGAPSDCVALAILGAPYTPNNSSPHLAAGEPRDAYDLVVSGVNDTFNLGCDVLYSGTVAAAMESLVMGVPSLALSTGSVEGFEIADSDAWQNAARYARTLAAAALNRPLPPQTMLNVNVPRRPADRIHGLRYTFLGRRIYGDVLVARDDPWGKPYYWIGGEVPTGIADAGSDFGAIESGYVSVSPLGIDLTRHEVLADLAADAWALPN</sequence>
<comment type="catalytic activity">
    <reaction evidence="1 7">
        <text>a ribonucleoside 5'-phosphate + H2O = a ribonucleoside + phosphate</text>
        <dbReference type="Rhea" id="RHEA:12484"/>
        <dbReference type="ChEBI" id="CHEBI:15377"/>
        <dbReference type="ChEBI" id="CHEBI:18254"/>
        <dbReference type="ChEBI" id="CHEBI:43474"/>
        <dbReference type="ChEBI" id="CHEBI:58043"/>
        <dbReference type="EC" id="3.1.3.5"/>
    </reaction>
</comment>
<proteinExistence type="inferred from homology"/>
<dbReference type="InterPro" id="IPR036523">
    <property type="entry name" value="SurE-like_sf"/>
</dbReference>
<feature type="binding site" evidence="7">
    <location>
        <position position="111"/>
    </location>
    <ligand>
        <name>a divalent metal cation</name>
        <dbReference type="ChEBI" id="CHEBI:60240"/>
    </ligand>
</feature>
<keyword evidence="3 7" id="KW-0963">Cytoplasm</keyword>
<dbReference type="NCBIfam" id="TIGR00087">
    <property type="entry name" value="surE"/>
    <property type="match status" value="1"/>
</dbReference>
<dbReference type="PANTHER" id="PTHR30457:SF12">
    <property type="entry name" value="5'_3'-NUCLEOTIDASE SURE"/>
    <property type="match status" value="1"/>
</dbReference>
<accession>A0A6B1DA93</accession>
<dbReference type="GO" id="GO:0005737">
    <property type="term" value="C:cytoplasm"/>
    <property type="evidence" value="ECO:0007669"/>
    <property type="project" value="UniProtKB-SubCell"/>
</dbReference>
<evidence type="ECO:0000256" key="5">
    <source>
        <dbReference type="ARBA" id="ARBA00022741"/>
    </source>
</evidence>
<feature type="binding site" evidence="7">
    <location>
        <position position="40"/>
    </location>
    <ligand>
        <name>a divalent metal cation</name>
        <dbReference type="ChEBI" id="CHEBI:60240"/>
    </ligand>
</feature>
<evidence type="ECO:0000256" key="1">
    <source>
        <dbReference type="ARBA" id="ARBA00000815"/>
    </source>
</evidence>
<dbReference type="GO" id="GO:0008253">
    <property type="term" value="F:5'-nucleotidase activity"/>
    <property type="evidence" value="ECO:0007669"/>
    <property type="project" value="UniProtKB-UniRule"/>
</dbReference>
<comment type="subcellular location">
    <subcellularLocation>
        <location evidence="7">Cytoplasm</location>
    </subcellularLocation>
</comment>
<evidence type="ECO:0000256" key="2">
    <source>
        <dbReference type="ARBA" id="ARBA00011062"/>
    </source>
</evidence>
<dbReference type="GO" id="GO:0046872">
    <property type="term" value="F:metal ion binding"/>
    <property type="evidence" value="ECO:0007669"/>
    <property type="project" value="UniProtKB-UniRule"/>
</dbReference>
<evidence type="ECO:0000256" key="6">
    <source>
        <dbReference type="ARBA" id="ARBA00022801"/>
    </source>
</evidence>
<keyword evidence="4 7" id="KW-0479">Metal-binding</keyword>
<feature type="binding site" evidence="7">
    <location>
        <position position="9"/>
    </location>
    <ligand>
        <name>a divalent metal cation</name>
        <dbReference type="ChEBI" id="CHEBI:60240"/>
    </ligand>
</feature>
<dbReference type="SUPFAM" id="SSF64167">
    <property type="entry name" value="SurE-like"/>
    <property type="match status" value="1"/>
</dbReference>
<dbReference type="InterPro" id="IPR002828">
    <property type="entry name" value="SurE-like_Pase/nucleotidase"/>
</dbReference>
<dbReference type="EMBL" id="VXMH01000071">
    <property type="protein sequence ID" value="MYC95947.1"/>
    <property type="molecule type" value="Genomic_DNA"/>
</dbReference>
<name>A0A6B1DA93_9CHLR</name>
<dbReference type="Gene3D" id="3.40.1210.10">
    <property type="entry name" value="Survival protein SurE-like phosphatase/nucleotidase"/>
    <property type="match status" value="1"/>
</dbReference>